<dbReference type="AlphaFoldDB" id="A0A1G2ENB0"/>
<evidence type="ECO:0000256" key="1">
    <source>
        <dbReference type="SAM" id="Phobius"/>
    </source>
</evidence>
<name>A0A1G2ENB0_9BACT</name>
<gene>
    <name evidence="2" type="ORF">A2427_02305</name>
</gene>
<protein>
    <recommendedName>
        <fullName evidence="4">Glycosyltransferase RgtA/B/C/D-like domain-containing protein</fullName>
    </recommendedName>
</protein>
<evidence type="ECO:0000313" key="2">
    <source>
        <dbReference type="EMBL" id="OGZ27237.1"/>
    </source>
</evidence>
<keyword evidence="1" id="KW-0812">Transmembrane</keyword>
<accession>A0A1G2ENB0</accession>
<keyword evidence="1" id="KW-1133">Transmembrane helix</keyword>
<feature type="transmembrane region" description="Helical" evidence="1">
    <location>
        <begin position="12"/>
        <end position="34"/>
    </location>
</feature>
<proteinExistence type="predicted"/>
<sequence>MATNQKPIKQLFTSGAIVFVGFAILVLGTVSYYFAKGAGPEYLVAAFLQNLGYVSSWTAHAEVSFWQKNGGLIIRFGILVLLTLGLFIKRHSIKKDFLFFSFWLVFALFAVALSERPYPHYFVQALPATAYFLALLFTNKSIYQVISVLPLSLAVFVLVYFKFWYYPTAPYYSRFIKYVLRQSDKKTYYQAFDSKLPTYYQISEKVVAETQPSDPVLVWGDVPTIYALSKRLPSIKYVAGYHINDFYGWDRVLTDITVRPPKLIVLEERFQNEKILTFLKDHYGFVAFFEGFQIWKFVQ</sequence>
<keyword evidence="1" id="KW-0472">Membrane</keyword>
<feature type="transmembrane region" description="Helical" evidence="1">
    <location>
        <begin position="97"/>
        <end position="114"/>
    </location>
</feature>
<feature type="transmembrane region" description="Helical" evidence="1">
    <location>
        <begin position="72"/>
        <end position="88"/>
    </location>
</feature>
<reference evidence="2 3" key="1">
    <citation type="journal article" date="2016" name="Nat. Commun.">
        <title>Thousands of microbial genomes shed light on interconnected biogeochemical processes in an aquifer system.</title>
        <authorList>
            <person name="Anantharaman K."/>
            <person name="Brown C.T."/>
            <person name="Hug L.A."/>
            <person name="Sharon I."/>
            <person name="Castelle C.J."/>
            <person name="Probst A.J."/>
            <person name="Thomas B.C."/>
            <person name="Singh A."/>
            <person name="Wilkins M.J."/>
            <person name="Karaoz U."/>
            <person name="Brodie E.L."/>
            <person name="Williams K.H."/>
            <person name="Hubbard S.S."/>
            <person name="Banfield J.F."/>
        </authorList>
    </citation>
    <scope>NUCLEOTIDE SEQUENCE [LARGE SCALE GENOMIC DNA]</scope>
</reference>
<dbReference type="EMBL" id="MHMN01000048">
    <property type="protein sequence ID" value="OGZ27237.1"/>
    <property type="molecule type" value="Genomic_DNA"/>
</dbReference>
<evidence type="ECO:0000313" key="3">
    <source>
        <dbReference type="Proteomes" id="UP000176326"/>
    </source>
</evidence>
<dbReference type="Proteomes" id="UP000176326">
    <property type="component" value="Unassembled WGS sequence"/>
</dbReference>
<organism evidence="2 3">
    <name type="scientific">Candidatus Nealsonbacteria bacterium RIFOXYC1_FULL_40_7</name>
    <dbReference type="NCBI Taxonomy" id="1801678"/>
    <lineage>
        <taxon>Bacteria</taxon>
        <taxon>Candidatus Nealsoniibacteriota</taxon>
    </lineage>
</organism>
<feature type="transmembrane region" description="Helical" evidence="1">
    <location>
        <begin position="145"/>
        <end position="166"/>
    </location>
</feature>
<evidence type="ECO:0008006" key="4">
    <source>
        <dbReference type="Google" id="ProtNLM"/>
    </source>
</evidence>
<comment type="caution">
    <text evidence="2">The sequence shown here is derived from an EMBL/GenBank/DDBJ whole genome shotgun (WGS) entry which is preliminary data.</text>
</comment>